<dbReference type="AlphaFoldDB" id="A0A5J4VS53"/>
<organism evidence="2 3">
    <name type="scientific">Streblomastix strix</name>
    <dbReference type="NCBI Taxonomy" id="222440"/>
    <lineage>
        <taxon>Eukaryota</taxon>
        <taxon>Metamonada</taxon>
        <taxon>Preaxostyla</taxon>
        <taxon>Oxymonadida</taxon>
        <taxon>Streblomastigidae</taxon>
        <taxon>Streblomastix</taxon>
    </lineage>
</organism>
<reference evidence="2 3" key="1">
    <citation type="submission" date="2019-03" db="EMBL/GenBank/DDBJ databases">
        <title>Single cell metagenomics reveals metabolic interactions within the superorganism composed of flagellate Streblomastix strix and complex community of Bacteroidetes bacteria on its surface.</title>
        <authorList>
            <person name="Treitli S.C."/>
            <person name="Kolisko M."/>
            <person name="Husnik F."/>
            <person name="Keeling P."/>
            <person name="Hampl V."/>
        </authorList>
    </citation>
    <scope>NUCLEOTIDE SEQUENCE [LARGE SCALE GENOMIC DNA]</scope>
    <source>
        <strain evidence="2">ST1C</strain>
    </source>
</reference>
<comment type="caution">
    <text evidence="2">The sequence shown here is derived from an EMBL/GenBank/DDBJ whole genome shotgun (WGS) entry which is preliminary data.</text>
</comment>
<sequence length="66" mass="7802">MIQSESSEDYGTPPALMRADLSNPSQLRCSPTKEEFKRRVQRRCREAMIEMKDGLHQMQMFLRQIN</sequence>
<name>A0A5J4VS53_9EUKA</name>
<dbReference type="Proteomes" id="UP000324800">
    <property type="component" value="Unassembled WGS sequence"/>
</dbReference>
<evidence type="ECO:0000313" key="3">
    <source>
        <dbReference type="Proteomes" id="UP000324800"/>
    </source>
</evidence>
<evidence type="ECO:0000256" key="1">
    <source>
        <dbReference type="SAM" id="MobiDB-lite"/>
    </source>
</evidence>
<dbReference type="EMBL" id="SNRW01005262">
    <property type="protein sequence ID" value="KAA6385448.1"/>
    <property type="molecule type" value="Genomic_DNA"/>
</dbReference>
<evidence type="ECO:0000313" key="2">
    <source>
        <dbReference type="EMBL" id="KAA6385448.1"/>
    </source>
</evidence>
<feature type="region of interest" description="Disordered" evidence="1">
    <location>
        <begin position="1"/>
        <end position="34"/>
    </location>
</feature>
<gene>
    <name evidence="2" type="ORF">EZS28_019027</name>
</gene>
<proteinExistence type="predicted"/>
<accession>A0A5J4VS53</accession>
<protein>
    <submittedName>
        <fullName evidence="2">Uncharacterized protein</fullName>
    </submittedName>
</protein>